<proteinExistence type="predicted"/>
<dbReference type="PANTHER" id="PTHR10357">
    <property type="entry name" value="ALPHA-AMYLASE FAMILY MEMBER"/>
    <property type="match status" value="1"/>
</dbReference>
<protein>
    <submittedName>
        <fullName evidence="5">Glycoside hydrolase family 13 protein</fullName>
    </submittedName>
</protein>
<feature type="compositionally biased region" description="Basic and acidic residues" evidence="3">
    <location>
        <begin position="441"/>
        <end position="468"/>
    </location>
</feature>
<feature type="domain" description="Glycosyl hydrolase family 13 catalytic" evidence="4">
    <location>
        <begin position="84"/>
        <end position="421"/>
    </location>
</feature>
<dbReference type="SUPFAM" id="SSF51445">
    <property type="entry name" value="(Trans)glycosidases"/>
    <property type="match status" value="1"/>
</dbReference>
<evidence type="ECO:0000313" key="5">
    <source>
        <dbReference type="EMBL" id="CDW57833.1"/>
    </source>
</evidence>
<dbReference type="PANTHER" id="PTHR10357:SF210">
    <property type="entry name" value="MALTODEXTRIN GLUCOSIDASE"/>
    <property type="match status" value="1"/>
</dbReference>
<evidence type="ECO:0000256" key="3">
    <source>
        <dbReference type="SAM" id="MobiDB-lite"/>
    </source>
</evidence>
<dbReference type="InterPro" id="IPR017853">
    <property type="entry name" value="GH"/>
</dbReference>
<organism evidence="5 6">
    <name type="scientific">Trichuris trichiura</name>
    <name type="common">Whipworm</name>
    <name type="synonym">Trichocephalus trichiurus</name>
    <dbReference type="NCBI Taxonomy" id="36087"/>
    <lineage>
        <taxon>Eukaryota</taxon>
        <taxon>Metazoa</taxon>
        <taxon>Ecdysozoa</taxon>
        <taxon>Nematoda</taxon>
        <taxon>Enoplea</taxon>
        <taxon>Dorylaimia</taxon>
        <taxon>Trichinellida</taxon>
        <taxon>Trichuridae</taxon>
        <taxon>Trichuris</taxon>
    </lineage>
</organism>
<dbReference type="EMBL" id="HG806221">
    <property type="protein sequence ID" value="CDW57833.1"/>
    <property type="molecule type" value="Genomic_DNA"/>
</dbReference>
<dbReference type="AlphaFoldDB" id="A0A077ZE68"/>
<evidence type="ECO:0000256" key="2">
    <source>
        <dbReference type="ARBA" id="ARBA00023295"/>
    </source>
</evidence>
<accession>A0A077ZE68</accession>
<reference evidence="5" key="2">
    <citation type="submission" date="2014-03" db="EMBL/GenBank/DDBJ databases">
        <title>The whipworm genome and dual-species transcriptomics of an intimate host-pathogen interaction.</title>
        <authorList>
            <person name="Foth B.J."/>
            <person name="Tsai I.J."/>
            <person name="Reid A.J."/>
            <person name="Bancroft A.J."/>
            <person name="Nichol S."/>
            <person name="Tracey A."/>
            <person name="Holroyd N."/>
            <person name="Cotton J.A."/>
            <person name="Stanley E.J."/>
            <person name="Zarowiecki M."/>
            <person name="Liu J.Z."/>
            <person name="Huckvale T."/>
            <person name="Cooper P.J."/>
            <person name="Grencis R.K."/>
            <person name="Berriman M."/>
        </authorList>
    </citation>
    <scope>NUCLEOTIDE SEQUENCE [LARGE SCALE GENOMIC DNA]</scope>
</reference>
<sequence length="580" mass="67650">MEPATEDRFHFQTLMDQGWGLYFYYFKIVHEAEGHETIQYYGFKGQGGEGRIYGSEREVIPYQLTCYQKPEIAPKWYRNAVFYQIFPDRFANGNPNRVINQPKKNSFIYATEEDEPFYIKNKENEIVRWDFFGGNFKGIQDKIPYLQELGITALYLNPIFEASSNHRYDTNDYFKVDSILGTEEEFRSLIAALHTAGIAVVLDGVFSHVGKNSRYFNISGFYGENTGAAHSVLSKWTSMGVDGWRLDVADELTDDFIAGIRKNLLSYQEKILIGEVWEDASNKIAYDTRRKYVFGDHLQGVMNYPLRQQILDILKQSRLLQDICEEMIRYQENYPADFYYNQLNNIGTHDTERILTMLDGSVEALDQAWGLMFMMPGIPCVYYGDEAGLTGGKDPDNRKFFPWKSINPRLFKNYDLITSYRLEAKDIFERQLPKAKRNRRVSLDDEPRRELDHHKANLPKYHDHKESKKVNLFEERKPKETAKTNFNTRSARNGRSATPFAPKYVPSSLIPDTPADAVSPRELMSRMEKTPQSYILFASENEEKQPVMERKNSRQRLDRSLRGIMQEDNSQIENSKYFHD</sequence>
<keyword evidence="1 5" id="KW-0378">Hydrolase</keyword>
<feature type="region of interest" description="Disordered" evidence="3">
    <location>
        <begin position="489"/>
        <end position="515"/>
    </location>
</feature>
<evidence type="ECO:0000256" key="1">
    <source>
        <dbReference type="ARBA" id="ARBA00022801"/>
    </source>
</evidence>
<feature type="region of interest" description="Disordered" evidence="3">
    <location>
        <begin position="540"/>
        <end position="580"/>
    </location>
</feature>
<dbReference type="InterPro" id="IPR006047">
    <property type="entry name" value="GH13_cat_dom"/>
</dbReference>
<feature type="compositionally biased region" description="Basic and acidic residues" evidence="3">
    <location>
        <begin position="541"/>
        <end position="561"/>
    </location>
</feature>
<name>A0A077ZE68_TRITR</name>
<dbReference type="Proteomes" id="UP000030665">
    <property type="component" value="Unassembled WGS sequence"/>
</dbReference>
<dbReference type="SMART" id="SM00642">
    <property type="entry name" value="Aamy"/>
    <property type="match status" value="1"/>
</dbReference>
<dbReference type="Pfam" id="PF00128">
    <property type="entry name" value="Alpha-amylase"/>
    <property type="match status" value="2"/>
</dbReference>
<dbReference type="STRING" id="36087.A0A077ZE68"/>
<gene>
    <name evidence="5" type="ORF">TTRE_0000612901</name>
</gene>
<keyword evidence="6" id="KW-1185">Reference proteome</keyword>
<dbReference type="Gene3D" id="3.20.20.80">
    <property type="entry name" value="Glycosidases"/>
    <property type="match status" value="1"/>
</dbReference>
<dbReference type="GO" id="GO:0005975">
    <property type="term" value="P:carbohydrate metabolic process"/>
    <property type="evidence" value="ECO:0007669"/>
    <property type="project" value="InterPro"/>
</dbReference>
<evidence type="ECO:0000313" key="6">
    <source>
        <dbReference type="Proteomes" id="UP000030665"/>
    </source>
</evidence>
<keyword evidence="2" id="KW-0326">Glycosidase</keyword>
<feature type="region of interest" description="Disordered" evidence="3">
    <location>
        <begin position="437"/>
        <end position="468"/>
    </location>
</feature>
<reference evidence="5" key="1">
    <citation type="submission" date="2014-01" db="EMBL/GenBank/DDBJ databases">
        <authorList>
            <person name="Aslett M."/>
        </authorList>
    </citation>
    <scope>NUCLEOTIDE SEQUENCE</scope>
</reference>
<dbReference type="CDD" id="cd11338">
    <property type="entry name" value="AmyAc_CMD"/>
    <property type="match status" value="1"/>
</dbReference>
<dbReference type="OrthoDB" id="1740265at2759"/>
<dbReference type="GO" id="GO:0016798">
    <property type="term" value="F:hydrolase activity, acting on glycosyl bonds"/>
    <property type="evidence" value="ECO:0007669"/>
    <property type="project" value="UniProtKB-KW"/>
</dbReference>
<evidence type="ECO:0000259" key="4">
    <source>
        <dbReference type="SMART" id="SM00642"/>
    </source>
</evidence>